<dbReference type="InterPro" id="IPR010982">
    <property type="entry name" value="Lambda_DNA-bd_dom_sf"/>
</dbReference>
<dbReference type="SUPFAM" id="SSF47413">
    <property type="entry name" value="lambda repressor-like DNA-binding domains"/>
    <property type="match status" value="3"/>
</dbReference>
<dbReference type="Gene3D" id="1.10.260.40">
    <property type="entry name" value="lambda repressor-like DNA-binding domains"/>
    <property type="match status" value="1"/>
</dbReference>
<feature type="region of interest" description="Disordered" evidence="2">
    <location>
        <begin position="65"/>
        <end position="95"/>
    </location>
</feature>
<dbReference type="SMART" id="SM00530">
    <property type="entry name" value="HTH_XRE"/>
    <property type="match status" value="3"/>
</dbReference>
<reference evidence="4" key="1">
    <citation type="submission" date="2018-05" db="EMBL/GenBank/DDBJ databases">
        <authorList>
            <person name="Lanie J.A."/>
            <person name="Ng W.-L."/>
            <person name="Kazmierczak K.M."/>
            <person name="Andrzejewski T.M."/>
            <person name="Davidsen T.M."/>
            <person name="Wayne K.J."/>
            <person name="Tettelin H."/>
            <person name="Glass J.I."/>
            <person name="Rusch D."/>
            <person name="Podicherti R."/>
            <person name="Tsui H.-C.T."/>
            <person name="Winkler M.E."/>
        </authorList>
    </citation>
    <scope>NUCLEOTIDE SEQUENCE</scope>
</reference>
<evidence type="ECO:0000256" key="2">
    <source>
        <dbReference type="SAM" id="MobiDB-lite"/>
    </source>
</evidence>
<dbReference type="PANTHER" id="PTHR46558:SF11">
    <property type="entry name" value="HTH-TYPE TRANSCRIPTIONAL REGULATOR XRE"/>
    <property type="match status" value="1"/>
</dbReference>
<keyword evidence="1" id="KW-0238">DNA-binding</keyword>
<dbReference type="PROSITE" id="PS50943">
    <property type="entry name" value="HTH_CROC1"/>
    <property type="match status" value="1"/>
</dbReference>
<gene>
    <name evidence="4" type="ORF">METZ01_LOCUS121092</name>
</gene>
<dbReference type="PANTHER" id="PTHR46558">
    <property type="entry name" value="TRACRIPTIONAL REGULATORY PROTEIN-RELATED-RELATED"/>
    <property type="match status" value="1"/>
</dbReference>
<feature type="domain" description="HTH cro/C1-type" evidence="3">
    <location>
        <begin position="204"/>
        <end position="258"/>
    </location>
</feature>
<organism evidence="4">
    <name type="scientific">marine metagenome</name>
    <dbReference type="NCBI Taxonomy" id="408172"/>
    <lineage>
        <taxon>unclassified sequences</taxon>
        <taxon>metagenomes</taxon>
        <taxon>ecological metagenomes</taxon>
    </lineage>
</organism>
<dbReference type="AlphaFoldDB" id="A0A381XU20"/>
<dbReference type="GO" id="GO:0003677">
    <property type="term" value="F:DNA binding"/>
    <property type="evidence" value="ECO:0007669"/>
    <property type="project" value="UniProtKB-KW"/>
</dbReference>
<dbReference type="InterPro" id="IPR001387">
    <property type="entry name" value="Cro/C1-type_HTH"/>
</dbReference>
<feature type="non-terminal residue" evidence="4">
    <location>
        <position position="313"/>
    </location>
</feature>
<accession>A0A381XU20</accession>
<proteinExistence type="predicted"/>
<evidence type="ECO:0000313" key="4">
    <source>
        <dbReference type="EMBL" id="SVA68238.1"/>
    </source>
</evidence>
<evidence type="ECO:0000259" key="3">
    <source>
        <dbReference type="PROSITE" id="PS50943"/>
    </source>
</evidence>
<sequence>MSELNQKIREFREDIGQSIEGLALLMQMEPEEFARLEEDWIPPDEILQRLCSLFEWNYKDIKRLADNTPNSKPKEKNRGNKQQVSGEGASDDIAPTPLAGMVREARNNAGQDIKGISTLLGVSTDYYEEIEAGLVPPDNLLRKLCSLYGWNYKQIQQKINTQSTHILGTRQPPLPASEIQARLPKVEIPDIPEASPGVSLHEQIKQARVEADQNVEGMSLLLQINPEYYQQIESGDAVPDPELLKKISTLYGWNYHEILNREKSEQLSQLQPTVTILKSSDSSVNEVKLRETQAEIAENWKNISREDQQTLLT</sequence>
<name>A0A381XU20_9ZZZZ</name>
<protein>
    <recommendedName>
        <fullName evidence="3">HTH cro/C1-type domain-containing protein</fullName>
    </recommendedName>
</protein>
<dbReference type="EMBL" id="UINC01016380">
    <property type="protein sequence ID" value="SVA68238.1"/>
    <property type="molecule type" value="Genomic_DNA"/>
</dbReference>
<evidence type="ECO:0000256" key="1">
    <source>
        <dbReference type="ARBA" id="ARBA00023125"/>
    </source>
</evidence>
<dbReference type="CDD" id="cd00093">
    <property type="entry name" value="HTH_XRE"/>
    <property type="match status" value="2"/>
</dbReference>